<feature type="transmembrane region" description="Helical" evidence="1">
    <location>
        <begin position="530"/>
        <end position="553"/>
    </location>
</feature>
<feature type="transmembrane region" description="Helical" evidence="1">
    <location>
        <begin position="131"/>
        <end position="156"/>
    </location>
</feature>
<protein>
    <submittedName>
        <fullName evidence="2">Membrane protein</fullName>
    </submittedName>
</protein>
<feature type="transmembrane region" description="Helical" evidence="1">
    <location>
        <begin position="573"/>
        <end position="590"/>
    </location>
</feature>
<dbReference type="AlphaFoldDB" id="A0AAD1M4Y2"/>
<feature type="transmembrane region" description="Helical" evidence="1">
    <location>
        <begin position="188"/>
        <end position="206"/>
    </location>
</feature>
<dbReference type="Gene3D" id="3.40.50.1820">
    <property type="entry name" value="alpha/beta hydrolase"/>
    <property type="match status" value="1"/>
</dbReference>
<keyword evidence="3" id="KW-1185">Reference proteome</keyword>
<organism evidence="2 3">
    <name type="scientific">Mycolicibacterium moriokaense</name>
    <dbReference type="NCBI Taxonomy" id="39691"/>
    <lineage>
        <taxon>Bacteria</taxon>
        <taxon>Bacillati</taxon>
        <taxon>Actinomycetota</taxon>
        <taxon>Actinomycetes</taxon>
        <taxon>Mycobacteriales</taxon>
        <taxon>Mycobacteriaceae</taxon>
        <taxon>Mycolicibacterium</taxon>
    </lineage>
</organism>
<reference evidence="2 3" key="1">
    <citation type="journal article" date="2019" name="Emerg. Microbes Infect.">
        <title>Comprehensive subspecies identification of 175 nontuberculous mycobacteria species based on 7547 genomic profiles.</title>
        <authorList>
            <person name="Matsumoto Y."/>
            <person name="Kinjo T."/>
            <person name="Motooka D."/>
            <person name="Nabeya D."/>
            <person name="Jung N."/>
            <person name="Uechi K."/>
            <person name="Horii T."/>
            <person name="Iida T."/>
            <person name="Fujita J."/>
            <person name="Nakamura S."/>
        </authorList>
    </citation>
    <scope>NUCLEOTIDE SEQUENCE [LARGE SCALE GENOMIC DNA]</scope>
    <source>
        <strain evidence="2 3">JCM 6375</strain>
    </source>
</reference>
<dbReference type="SUPFAM" id="SSF53474">
    <property type="entry name" value="alpha/beta-Hydrolases"/>
    <property type="match status" value="1"/>
</dbReference>
<feature type="transmembrane region" description="Helical" evidence="1">
    <location>
        <begin position="101"/>
        <end position="119"/>
    </location>
</feature>
<keyword evidence="1" id="KW-0812">Transmembrane</keyword>
<dbReference type="KEGG" id="mmor:MMOR_06810"/>
<name>A0AAD1M4Y2_9MYCO</name>
<dbReference type="EMBL" id="AP022560">
    <property type="protein sequence ID" value="BBW99744.1"/>
    <property type="molecule type" value="Genomic_DNA"/>
</dbReference>
<dbReference type="RefSeq" id="WP_234810277.1">
    <property type="nucleotide sequence ID" value="NZ_AP022560.1"/>
</dbReference>
<gene>
    <name evidence="2" type="ORF">MMOR_06810</name>
</gene>
<dbReference type="InterPro" id="IPR029058">
    <property type="entry name" value="AB_hydrolase_fold"/>
</dbReference>
<feature type="transmembrane region" description="Helical" evidence="1">
    <location>
        <begin position="350"/>
        <end position="369"/>
    </location>
</feature>
<accession>A0AAD1M4Y2</accession>
<proteinExistence type="predicted"/>
<keyword evidence="1" id="KW-1133">Transmembrane helix</keyword>
<feature type="transmembrane region" description="Helical" evidence="1">
    <location>
        <begin position="389"/>
        <end position="414"/>
    </location>
</feature>
<evidence type="ECO:0000256" key="1">
    <source>
        <dbReference type="SAM" id="Phobius"/>
    </source>
</evidence>
<feature type="transmembrane region" description="Helical" evidence="1">
    <location>
        <begin position="271"/>
        <end position="292"/>
    </location>
</feature>
<sequence length="804" mass="86539">MSLLWRARWNICQTSRDHEEMAEAGTVVELRVHGVSGTPPEALLGCPAEFLELQAGDKSAGFYRRQPWIDDAQRTEGGSAWRRVVEAYSWGGLTSGRASRAVWLLFLPFIFINLAHWMLPPVAAQRRAASVAVGLLRLIALSFTLTLMLATAVAVMDVTVWQCVALPQCAAQWGPLSWLATLPRGTQVALSALPLVLVIIALWRLGRENTREVGRPPNPVVTADEVPLESDTFWCIDPSVLRLRACHVMAWTSGVAALTLAAPLSTTPAAVGTALLIANGVILTIAVLATAWNRATARGGSGADQLTRPLLPLRWISLGLLVLSLVWVAITDVDYPHPPTHFPGLRGAIYVLLGVQVALLILLFVFTALSMRGQPRPSDPAWRPTLRGLTAPFVALIAWLMGGAFSVGIGLWIAQVLGDAVISTAAANAAIGKRATTLGNTAAPFADRVRALNAESPLIVPPPYLWVAVTVVVMIVVVIAVVLVVWGVVLPRRTTAALPSVLADYPGTAENDARARQVARARAVASLTDMGVTLIGGVALVAVVVIAALTGWYVSERGGFEALPGYSPTITRASVVITLSLAVGLVLVAVQAYRDRQMRRVVAVLWDVITFWPRANHPLTPPCYAERTVPELLDRLRVLADQPDTRVVIAAHSQGTVIAAATLLQYDDDSRARVALLTFGSPLRRLYARNFPAYFGTGALPRVAVRQRSRWINLWASSDPIGSWVSDKTNHTMTDALVDVDFRVLDVEALTVRPDGTYPPICGHSGFWVRPEFASAVTVLEAEMTPAGTEMDTSAASPPSEQVL</sequence>
<dbReference type="Proteomes" id="UP000466681">
    <property type="component" value="Chromosome"/>
</dbReference>
<keyword evidence="1" id="KW-0472">Membrane</keyword>
<feature type="transmembrane region" description="Helical" evidence="1">
    <location>
        <begin position="313"/>
        <end position="330"/>
    </location>
</feature>
<evidence type="ECO:0000313" key="3">
    <source>
        <dbReference type="Proteomes" id="UP000466681"/>
    </source>
</evidence>
<feature type="transmembrane region" description="Helical" evidence="1">
    <location>
        <begin position="464"/>
        <end position="490"/>
    </location>
</feature>
<feature type="transmembrane region" description="Helical" evidence="1">
    <location>
        <begin position="248"/>
        <end position="265"/>
    </location>
</feature>
<evidence type="ECO:0000313" key="2">
    <source>
        <dbReference type="EMBL" id="BBW99744.1"/>
    </source>
</evidence>